<dbReference type="PANTHER" id="PTHR45695:SF15">
    <property type="entry name" value="OPSIN RH2"/>
    <property type="match status" value="1"/>
</dbReference>
<dbReference type="Gene3D" id="1.20.1070.10">
    <property type="entry name" value="Rhodopsin 7-helix transmembrane proteins"/>
    <property type="match status" value="1"/>
</dbReference>
<name>A0A8J2QI03_9NEOP</name>
<evidence type="ECO:0000256" key="5">
    <source>
        <dbReference type="ARBA" id="ARBA00023040"/>
    </source>
</evidence>
<evidence type="ECO:0000259" key="10">
    <source>
        <dbReference type="PROSITE" id="PS50262"/>
    </source>
</evidence>
<feature type="domain" description="G-protein coupled receptors family 1 profile" evidence="10">
    <location>
        <begin position="54"/>
        <end position="201"/>
    </location>
</feature>
<evidence type="ECO:0000256" key="8">
    <source>
        <dbReference type="ARBA" id="ARBA00023224"/>
    </source>
</evidence>
<evidence type="ECO:0000256" key="1">
    <source>
        <dbReference type="ARBA" id="ARBA00004141"/>
    </source>
</evidence>
<dbReference type="InterPro" id="IPR000276">
    <property type="entry name" value="GPCR_Rhodpsn"/>
</dbReference>
<evidence type="ECO:0000313" key="11">
    <source>
        <dbReference type="EMBL" id="CAG9563420.1"/>
    </source>
</evidence>
<evidence type="ECO:0000256" key="9">
    <source>
        <dbReference type="SAM" id="Phobius"/>
    </source>
</evidence>
<dbReference type="OrthoDB" id="5987936at2759"/>
<dbReference type="SUPFAM" id="SSF81321">
    <property type="entry name" value="Family A G protein-coupled receptor-like"/>
    <property type="match status" value="1"/>
</dbReference>
<feature type="transmembrane region" description="Helical" evidence="9">
    <location>
        <begin position="68"/>
        <end position="87"/>
    </location>
</feature>
<dbReference type="GO" id="GO:0004930">
    <property type="term" value="F:G protein-coupled receptor activity"/>
    <property type="evidence" value="ECO:0007669"/>
    <property type="project" value="UniProtKB-KW"/>
</dbReference>
<dbReference type="Proteomes" id="UP000789524">
    <property type="component" value="Unassembled WGS sequence"/>
</dbReference>
<dbReference type="AlphaFoldDB" id="A0A8J2QI03"/>
<comment type="subcellular location">
    <subcellularLocation>
        <location evidence="1">Membrane</location>
        <topology evidence="1">Multi-pass membrane protein</topology>
    </subcellularLocation>
</comment>
<keyword evidence="3 9" id="KW-0812">Transmembrane</keyword>
<keyword evidence="6 9" id="KW-0472">Membrane</keyword>
<evidence type="ECO:0000313" key="12">
    <source>
        <dbReference type="Proteomes" id="UP000789524"/>
    </source>
</evidence>
<protein>
    <submittedName>
        <fullName evidence="11">(African queen) hypothetical protein</fullName>
    </submittedName>
</protein>
<dbReference type="InterPro" id="IPR017452">
    <property type="entry name" value="GPCR_Rhodpsn_7TM"/>
</dbReference>
<keyword evidence="5" id="KW-0297">G-protein coupled receptor</keyword>
<dbReference type="PRINTS" id="PR00237">
    <property type="entry name" value="GPCRRHODOPSN"/>
</dbReference>
<evidence type="ECO:0000256" key="4">
    <source>
        <dbReference type="ARBA" id="ARBA00022989"/>
    </source>
</evidence>
<feature type="transmembrane region" description="Helical" evidence="9">
    <location>
        <begin position="181"/>
        <end position="201"/>
    </location>
</feature>
<comment type="caution">
    <text evidence="11">The sequence shown here is derived from an EMBL/GenBank/DDBJ whole genome shotgun (WGS) entry which is preliminary data.</text>
</comment>
<keyword evidence="7" id="KW-0675">Receptor</keyword>
<dbReference type="Pfam" id="PF00001">
    <property type="entry name" value="7tm_1"/>
    <property type="match status" value="1"/>
</dbReference>
<dbReference type="PROSITE" id="PS50262">
    <property type="entry name" value="G_PROTEIN_RECEP_F1_2"/>
    <property type="match status" value="1"/>
</dbReference>
<evidence type="ECO:0000256" key="2">
    <source>
        <dbReference type="ARBA" id="ARBA00010663"/>
    </source>
</evidence>
<evidence type="ECO:0000256" key="6">
    <source>
        <dbReference type="ARBA" id="ARBA00023136"/>
    </source>
</evidence>
<reference evidence="11" key="1">
    <citation type="submission" date="2021-09" db="EMBL/GenBank/DDBJ databases">
        <authorList>
            <person name="Martin H S."/>
        </authorList>
    </citation>
    <scope>NUCLEOTIDE SEQUENCE</scope>
</reference>
<gene>
    <name evidence="11" type="ORF">DCHRY22_LOCUS4558</name>
</gene>
<comment type="similarity">
    <text evidence="2">Belongs to the G-protein coupled receptor 1 family.</text>
</comment>
<evidence type="ECO:0000256" key="3">
    <source>
        <dbReference type="ARBA" id="ARBA00022692"/>
    </source>
</evidence>
<keyword evidence="4 9" id="KW-1133">Transmembrane helix</keyword>
<dbReference type="PANTHER" id="PTHR45695">
    <property type="entry name" value="LEUCOKININ RECEPTOR-RELATED"/>
    <property type="match status" value="1"/>
</dbReference>
<sequence>MLSLLSAYGECGAPRGLAGEGSHSREVHNIPEFVILEVQTNIELRFHQQYFMQCTYGWSEEGELTWQLIRALFLYTLPLMLMMVAYWQIVRVLWRSDNISGQIELHQLRANVQTNGFANRRQRIALIHANASTNRQLRSHREAAKMLITVVIMFAMCFFPVHLLCVLRFAYNIQHSDMMTAVALISHVMCYVNAAVNPFIYNFMCGHTANASVAVFVQIILLLQEVYELVIHIPLPAEVTLA</sequence>
<dbReference type="EMBL" id="CAKASE010000049">
    <property type="protein sequence ID" value="CAG9563420.1"/>
    <property type="molecule type" value="Genomic_DNA"/>
</dbReference>
<accession>A0A8J2QI03</accession>
<keyword evidence="12" id="KW-1185">Reference proteome</keyword>
<feature type="transmembrane region" description="Helical" evidence="9">
    <location>
        <begin position="213"/>
        <end position="235"/>
    </location>
</feature>
<keyword evidence="8" id="KW-0807">Transducer</keyword>
<dbReference type="GO" id="GO:0005886">
    <property type="term" value="C:plasma membrane"/>
    <property type="evidence" value="ECO:0007669"/>
    <property type="project" value="TreeGrafter"/>
</dbReference>
<proteinExistence type="inferred from homology"/>
<feature type="transmembrane region" description="Helical" evidence="9">
    <location>
        <begin position="146"/>
        <end position="169"/>
    </location>
</feature>
<evidence type="ECO:0000256" key="7">
    <source>
        <dbReference type="ARBA" id="ARBA00023170"/>
    </source>
</evidence>
<organism evidence="11 12">
    <name type="scientific">Danaus chrysippus</name>
    <name type="common">African queen</name>
    <dbReference type="NCBI Taxonomy" id="151541"/>
    <lineage>
        <taxon>Eukaryota</taxon>
        <taxon>Metazoa</taxon>
        <taxon>Ecdysozoa</taxon>
        <taxon>Arthropoda</taxon>
        <taxon>Hexapoda</taxon>
        <taxon>Insecta</taxon>
        <taxon>Pterygota</taxon>
        <taxon>Neoptera</taxon>
        <taxon>Endopterygota</taxon>
        <taxon>Lepidoptera</taxon>
        <taxon>Glossata</taxon>
        <taxon>Ditrysia</taxon>
        <taxon>Papilionoidea</taxon>
        <taxon>Nymphalidae</taxon>
        <taxon>Danainae</taxon>
        <taxon>Danaini</taxon>
        <taxon>Danaina</taxon>
        <taxon>Danaus</taxon>
        <taxon>Anosia</taxon>
    </lineage>
</organism>